<gene>
    <name evidence="2" type="ORF">HNV28_04725</name>
</gene>
<accession>A0A7Y4IFG4</accession>
<reference evidence="2 3" key="1">
    <citation type="submission" date="2020-05" db="EMBL/GenBank/DDBJ databases">
        <authorList>
            <person name="Whitworth D."/>
        </authorList>
    </citation>
    <scope>NUCLEOTIDE SEQUENCE [LARGE SCALE GENOMIC DNA]</scope>
    <source>
        <strain evidence="2 3">AM005</strain>
    </source>
</reference>
<feature type="signal peptide" evidence="1">
    <location>
        <begin position="1"/>
        <end position="17"/>
    </location>
</feature>
<comment type="caution">
    <text evidence="2">The sequence shown here is derived from an EMBL/GenBank/DDBJ whole genome shotgun (WGS) entry which is preliminary data.</text>
</comment>
<protein>
    <recommendedName>
        <fullName evidence="4">Lipoprotein</fullName>
    </recommendedName>
</protein>
<dbReference type="Proteomes" id="UP000533080">
    <property type="component" value="Unassembled WGS sequence"/>
</dbReference>
<dbReference type="AlphaFoldDB" id="A0A7Y4IFG4"/>
<sequence>MKKLLLAFMLAVVPAVGCGVGADDAQTDTVETVTTESGESINLDYSPLTSEEEPLASMGDADGEVSAMGANCWVTLLYCKDPRYNGWATCKQNGACTHKQFVDNCLALYRKTC</sequence>
<dbReference type="RefSeq" id="WP_171440128.1">
    <property type="nucleotide sequence ID" value="NZ_JABFNS010000173.1"/>
</dbReference>
<dbReference type="EMBL" id="JABFNT010000010">
    <property type="protein sequence ID" value="NOJ77650.1"/>
    <property type="molecule type" value="Genomic_DNA"/>
</dbReference>
<evidence type="ECO:0000313" key="3">
    <source>
        <dbReference type="Proteomes" id="UP000533080"/>
    </source>
</evidence>
<evidence type="ECO:0000313" key="2">
    <source>
        <dbReference type="EMBL" id="NOJ77650.1"/>
    </source>
</evidence>
<proteinExistence type="predicted"/>
<evidence type="ECO:0008006" key="4">
    <source>
        <dbReference type="Google" id="ProtNLM"/>
    </source>
</evidence>
<feature type="chain" id="PRO_5030831002" description="Lipoprotein" evidence="1">
    <location>
        <begin position="18"/>
        <end position="113"/>
    </location>
</feature>
<keyword evidence="1" id="KW-0732">Signal</keyword>
<evidence type="ECO:0000256" key="1">
    <source>
        <dbReference type="SAM" id="SignalP"/>
    </source>
</evidence>
<organism evidence="2 3">
    <name type="scientific">Myxococcus xanthus</name>
    <dbReference type="NCBI Taxonomy" id="34"/>
    <lineage>
        <taxon>Bacteria</taxon>
        <taxon>Pseudomonadati</taxon>
        <taxon>Myxococcota</taxon>
        <taxon>Myxococcia</taxon>
        <taxon>Myxococcales</taxon>
        <taxon>Cystobacterineae</taxon>
        <taxon>Myxococcaceae</taxon>
        <taxon>Myxococcus</taxon>
    </lineage>
</organism>
<name>A0A7Y4IFG4_MYXXA</name>